<keyword evidence="4 5" id="KW-0067">ATP-binding</keyword>
<dbReference type="PRINTS" id="PR01217">
    <property type="entry name" value="PRICHEXTENSN"/>
</dbReference>
<dbReference type="SMART" id="SM00220">
    <property type="entry name" value="S_TKc"/>
    <property type="match status" value="1"/>
</dbReference>
<evidence type="ECO:0000259" key="8">
    <source>
        <dbReference type="PROSITE" id="PS50011"/>
    </source>
</evidence>
<evidence type="ECO:0000256" key="4">
    <source>
        <dbReference type="ARBA" id="ARBA00022840"/>
    </source>
</evidence>
<dbReference type="PROSITE" id="PS50011">
    <property type="entry name" value="PROTEIN_KINASE_DOM"/>
    <property type="match status" value="1"/>
</dbReference>
<feature type="region of interest" description="Disordered" evidence="6">
    <location>
        <begin position="472"/>
        <end position="520"/>
    </location>
</feature>
<evidence type="ECO:0000256" key="1">
    <source>
        <dbReference type="ARBA" id="ARBA00022679"/>
    </source>
</evidence>
<evidence type="ECO:0000256" key="3">
    <source>
        <dbReference type="ARBA" id="ARBA00022777"/>
    </source>
</evidence>
<accession>A0ABW2CML3</accession>
<dbReference type="Pfam" id="PF00069">
    <property type="entry name" value="Pkinase"/>
    <property type="match status" value="1"/>
</dbReference>
<proteinExistence type="predicted"/>
<feature type="compositionally biased region" description="Low complexity" evidence="6">
    <location>
        <begin position="330"/>
        <end position="343"/>
    </location>
</feature>
<feature type="compositionally biased region" description="Pro residues" evidence="6">
    <location>
        <begin position="292"/>
        <end position="329"/>
    </location>
</feature>
<gene>
    <name evidence="9" type="ORF">ACFQKB_24270</name>
</gene>
<feature type="binding site" evidence="5">
    <location>
        <position position="50"/>
    </location>
    <ligand>
        <name>ATP</name>
        <dbReference type="ChEBI" id="CHEBI:30616"/>
    </ligand>
</feature>
<keyword evidence="10" id="KW-1185">Reference proteome</keyword>
<feature type="domain" description="Protein kinase" evidence="8">
    <location>
        <begin position="22"/>
        <end position="283"/>
    </location>
</feature>
<dbReference type="EMBL" id="JBHSXS010000015">
    <property type="protein sequence ID" value="MFC6882892.1"/>
    <property type="molecule type" value="Genomic_DNA"/>
</dbReference>
<keyword evidence="3 9" id="KW-0418">Kinase</keyword>
<dbReference type="InterPro" id="IPR000719">
    <property type="entry name" value="Prot_kinase_dom"/>
</dbReference>
<dbReference type="Proteomes" id="UP001596380">
    <property type="component" value="Unassembled WGS sequence"/>
</dbReference>
<dbReference type="RefSeq" id="WP_160820341.1">
    <property type="nucleotide sequence ID" value="NZ_JBHSXS010000015.1"/>
</dbReference>
<feature type="compositionally biased region" description="Polar residues" evidence="6">
    <location>
        <begin position="483"/>
        <end position="495"/>
    </location>
</feature>
<dbReference type="CDD" id="cd14014">
    <property type="entry name" value="STKc_PknB_like"/>
    <property type="match status" value="1"/>
</dbReference>
<protein>
    <submittedName>
        <fullName evidence="9">Serine/threonine protein kinase</fullName>
    </submittedName>
</protein>
<dbReference type="PROSITE" id="PS00107">
    <property type="entry name" value="PROTEIN_KINASE_ATP"/>
    <property type="match status" value="1"/>
</dbReference>
<evidence type="ECO:0000313" key="9">
    <source>
        <dbReference type="EMBL" id="MFC6882892.1"/>
    </source>
</evidence>
<organism evidence="9 10">
    <name type="scientific">Actinomadura yumaensis</name>
    <dbReference type="NCBI Taxonomy" id="111807"/>
    <lineage>
        <taxon>Bacteria</taxon>
        <taxon>Bacillati</taxon>
        <taxon>Actinomycetota</taxon>
        <taxon>Actinomycetes</taxon>
        <taxon>Streptosporangiales</taxon>
        <taxon>Thermomonosporaceae</taxon>
        <taxon>Actinomadura</taxon>
    </lineage>
</organism>
<keyword evidence="1" id="KW-0808">Transferase</keyword>
<evidence type="ECO:0000256" key="2">
    <source>
        <dbReference type="ARBA" id="ARBA00022741"/>
    </source>
</evidence>
<dbReference type="SUPFAM" id="SSF56112">
    <property type="entry name" value="Protein kinase-like (PK-like)"/>
    <property type="match status" value="1"/>
</dbReference>
<reference evidence="10" key="1">
    <citation type="journal article" date="2019" name="Int. J. Syst. Evol. Microbiol.">
        <title>The Global Catalogue of Microorganisms (GCM) 10K type strain sequencing project: providing services to taxonomists for standard genome sequencing and annotation.</title>
        <authorList>
            <consortium name="The Broad Institute Genomics Platform"/>
            <consortium name="The Broad Institute Genome Sequencing Center for Infectious Disease"/>
            <person name="Wu L."/>
            <person name="Ma J."/>
        </authorList>
    </citation>
    <scope>NUCLEOTIDE SEQUENCE [LARGE SCALE GENOMIC DNA]</scope>
    <source>
        <strain evidence="10">JCM 3369</strain>
    </source>
</reference>
<feature type="transmembrane region" description="Helical" evidence="7">
    <location>
        <begin position="411"/>
        <end position="436"/>
    </location>
</feature>
<feature type="compositionally biased region" description="Low complexity" evidence="6">
    <location>
        <begin position="497"/>
        <end position="520"/>
    </location>
</feature>
<evidence type="ECO:0000256" key="5">
    <source>
        <dbReference type="PROSITE-ProRule" id="PRU10141"/>
    </source>
</evidence>
<keyword evidence="7" id="KW-1133">Transmembrane helix</keyword>
<sequence>MSRPTTHVHALDGDDPDAIGAHRVLGRLGVGGMGKVYLGEDPEGRPVAIKVVRRELAIDGSFRARFAGEVANARRVASFCTAKVLDHGETDGLPYMVTEYIEGPSLGSLVDRDGALAPGRLRGLAIGIATALTAIHAVRLVHRDLKPGNVLLSDTGPRVIDFGIARALDSTDQHTQTGFIVGSPGWIAPEQVFDGTVDTAADVFAWGTLVAYAASGSHPYGKGNLMVLASRAQRRKHALDAVPDDLRPLVHAALTPDPSERPAAEDLLVALVGEAHDPEHAATRIITREWTPVPPPGPSPSTPGVTPLPPIAAPSPPDSAPPTPTPAPVTPTRSPLTPGANPFTPTPPPLPPDPFPNQPSSEQPTSTRSPTSQNAAIPPPTTSAHLIGATHPGPVLPGTRPGRQRGAARPLAFALVIVIAAVGAIFIGSSAITWLVGGTSGDGDADPQQPVDQGPETSAAFKRLPNPCTVANPATLPIPLTKTPGSRDNSPSTTFKGGRTTGCTWTSSTPSGTGPSGTKTSLSVKLMLAPTETVAGTRFKEGRRSFNQRKPAIQINHLGEHPNLGNAAFVANGRTKGFGSLAGVTVLATRYRNVLIEVTYLGTHPFHKPKPAPLPATKTTEAATQITRQTIKSLTTCKTC</sequence>
<keyword evidence="7" id="KW-0472">Membrane</keyword>
<evidence type="ECO:0000256" key="7">
    <source>
        <dbReference type="SAM" id="Phobius"/>
    </source>
</evidence>
<keyword evidence="2 5" id="KW-0547">Nucleotide-binding</keyword>
<dbReference type="Gene3D" id="1.10.510.10">
    <property type="entry name" value="Transferase(Phosphotransferase) domain 1"/>
    <property type="match status" value="1"/>
</dbReference>
<dbReference type="Gene3D" id="3.30.200.20">
    <property type="entry name" value="Phosphorylase Kinase, domain 1"/>
    <property type="match status" value="1"/>
</dbReference>
<evidence type="ECO:0000313" key="10">
    <source>
        <dbReference type="Proteomes" id="UP001596380"/>
    </source>
</evidence>
<dbReference type="InterPro" id="IPR011009">
    <property type="entry name" value="Kinase-like_dom_sf"/>
</dbReference>
<dbReference type="GO" id="GO:0004674">
    <property type="term" value="F:protein serine/threonine kinase activity"/>
    <property type="evidence" value="ECO:0007669"/>
    <property type="project" value="UniProtKB-KW"/>
</dbReference>
<feature type="compositionally biased region" description="Pro residues" evidence="6">
    <location>
        <begin position="344"/>
        <end position="357"/>
    </location>
</feature>
<evidence type="ECO:0000256" key="6">
    <source>
        <dbReference type="SAM" id="MobiDB-lite"/>
    </source>
</evidence>
<keyword evidence="7" id="KW-0812">Transmembrane</keyword>
<name>A0ABW2CML3_9ACTN</name>
<feature type="compositionally biased region" description="Polar residues" evidence="6">
    <location>
        <begin position="360"/>
        <end position="375"/>
    </location>
</feature>
<dbReference type="PROSITE" id="PS00108">
    <property type="entry name" value="PROTEIN_KINASE_ST"/>
    <property type="match status" value="1"/>
</dbReference>
<feature type="region of interest" description="Disordered" evidence="6">
    <location>
        <begin position="285"/>
        <end position="405"/>
    </location>
</feature>
<comment type="caution">
    <text evidence="9">The sequence shown here is derived from an EMBL/GenBank/DDBJ whole genome shotgun (WGS) entry which is preliminary data.</text>
</comment>
<keyword evidence="9" id="KW-0723">Serine/threonine-protein kinase</keyword>
<dbReference type="InterPro" id="IPR008271">
    <property type="entry name" value="Ser/Thr_kinase_AS"/>
</dbReference>
<dbReference type="PANTHER" id="PTHR43289:SF34">
    <property type="entry name" value="SERINE_THREONINE-PROTEIN KINASE YBDM-RELATED"/>
    <property type="match status" value="1"/>
</dbReference>
<dbReference type="InterPro" id="IPR017441">
    <property type="entry name" value="Protein_kinase_ATP_BS"/>
</dbReference>
<dbReference type="PANTHER" id="PTHR43289">
    <property type="entry name" value="MITOGEN-ACTIVATED PROTEIN KINASE KINASE KINASE 20-RELATED"/>
    <property type="match status" value="1"/>
</dbReference>